<evidence type="ECO:0008006" key="3">
    <source>
        <dbReference type="Google" id="ProtNLM"/>
    </source>
</evidence>
<sequence length="136" mass="15815">MNAPDIKAQTYHIEKVWGTDNRLYNLIGPFVMNPTVIRLNGGYPFKNTEDHIWYIAMKNKNMVIGFLSVHNKNICNDFTWQDNNVLRILIDKALSDMNTGTMVSFTAVERELELLESLGFSLEQKYTQYFKMVKTV</sequence>
<organism evidence="1 2">
    <name type="scientific">Dysgonomonas macrotermitis</name>
    <dbReference type="NCBI Taxonomy" id="1346286"/>
    <lineage>
        <taxon>Bacteria</taxon>
        <taxon>Pseudomonadati</taxon>
        <taxon>Bacteroidota</taxon>
        <taxon>Bacteroidia</taxon>
        <taxon>Bacteroidales</taxon>
        <taxon>Dysgonomonadaceae</taxon>
        <taxon>Dysgonomonas</taxon>
    </lineage>
</organism>
<evidence type="ECO:0000313" key="2">
    <source>
        <dbReference type="Proteomes" id="UP000184480"/>
    </source>
</evidence>
<dbReference type="Proteomes" id="UP000184480">
    <property type="component" value="Unassembled WGS sequence"/>
</dbReference>
<dbReference type="RefSeq" id="WP_062176818.1">
    <property type="nucleotide sequence ID" value="NZ_BBXL01000002.1"/>
</dbReference>
<dbReference type="STRING" id="1346286.SAMN05444362_10257"/>
<proteinExistence type="predicted"/>
<protein>
    <recommendedName>
        <fullName evidence="3">N-acetyltransferase domain-containing protein</fullName>
    </recommendedName>
</protein>
<name>A0A1M4VW42_9BACT</name>
<dbReference type="AlphaFoldDB" id="A0A1M4VW42"/>
<dbReference type="OrthoDB" id="998042at2"/>
<keyword evidence="2" id="KW-1185">Reference proteome</keyword>
<dbReference type="EMBL" id="FQUC01000002">
    <property type="protein sequence ID" value="SHE73188.1"/>
    <property type="molecule type" value="Genomic_DNA"/>
</dbReference>
<reference evidence="2" key="1">
    <citation type="submission" date="2016-11" db="EMBL/GenBank/DDBJ databases">
        <authorList>
            <person name="Varghese N."/>
            <person name="Submissions S."/>
        </authorList>
    </citation>
    <scope>NUCLEOTIDE SEQUENCE [LARGE SCALE GENOMIC DNA]</scope>
    <source>
        <strain evidence="2">DSM 27370</strain>
    </source>
</reference>
<evidence type="ECO:0000313" key="1">
    <source>
        <dbReference type="EMBL" id="SHE73188.1"/>
    </source>
</evidence>
<accession>A0A1M4VW42</accession>
<gene>
    <name evidence="1" type="ORF">SAMN05444362_10257</name>
</gene>